<protein>
    <submittedName>
        <fullName evidence="2">Uncharacterized protein</fullName>
    </submittedName>
</protein>
<comment type="caution">
    <text evidence="2">The sequence shown here is derived from an EMBL/GenBank/DDBJ whole genome shotgun (WGS) entry which is preliminary data.</text>
</comment>
<dbReference type="EMBL" id="JBHFFA010000008">
    <property type="protein sequence ID" value="KAL2608113.1"/>
    <property type="molecule type" value="Genomic_DNA"/>
</dbReference>
<evidence type="ECO:0000256" key="1">
    <source>
        <dbReference type="SAM" id="MobiDB-lite"/>
    </source>
</evidence>
<sequence length="201" mass="22256">MMKERRTETDVNAQHGKGQTDVADVRGKRITRKYAEVERWLADVQCRVRKERRAKTRETKKSLTGVRGIEATEGSSCSVEFLAALETRSCRSTPGNATLFTGGLFLQSRPIGCLSEDRAAGKNYPEALTHIYIESILTLATASIALRRHAVRTRLTGSLSKLIELNVVGCEESLSLPESFGLRMFTGDGVSFLHVRTILNV</sequence>
<dbReference type="Proteomes" id="UP001605036">
    <property type="component" value="Unassembled WGS sequence"/>
</dbReference>
<evidence type="ECO:0000313" key="3">
    <source>
        <dbReference type="Proteomes" id="UP001605036"/>
    </source>
</evidence>
<dbReference type="AlphaFoldDB" id="A0ABD1XKP5"/>
<evidence type="ECO:0000313" key="2">
    <source>
        <dbReference type="EMBL" id="KAL2608113.1"/>
    </source>
</evidence>
<feature type="region of interest" description="Disordered" evidence="1">
    <location>
        <begin position="1"/>
        <end position="21"/>
    </location>
</feature>
<keyword evidence="3" id="KW-1185">Reference proteome</keyword>
<accession>A0ABD1XKP5</accession>
<reference evidence="2 3" key="1">
    <citation type="submission" date="2024-09" db="EMBL/GenBank/DDBJ databases">
        <title>Chromosome-scale assembly of Riccia fluitans.</title>
        <authorList>
            <person name="Paukszto L."/>
            <person name="Sawicki J."/>
            <person name="Karawczyk K."/>
            <person name="Piernik-Szablinska J."/>
            <person name="Szczecinska M."/>
            <person name="Mazdziarz M."/>
        </authorList>
    </citation>
    <scope>NUCLEOTIDE SEQUENCE [LARGE SCALE GENOMIC DNA]</scope>
    <source>
        <strain evidence="2">Rf_01</strain>
        <tissue evidence="2">Aerial parts of the thallus</tissue>
    </source>
</reference>
<proteinExistence type="predicted"/>
<name>A0ABD1XKP5_9MARC</name>
<organism evidence="2 3">
    <name type="scientific">Riccia fluitans</name>
    <dbReference type="NCBI Taxonomy" id="41844"/>
    <lineage>
        <taxon>Eukaryota</taxon>
        <taxon>Viridiplantae</taxon>
        <taxon>Streptophyta</taxon>
        <taxon>Embryophyta</taxon>
        <taxon>Marchantiophyta</taxon>
        <taxon>Marchantiopsida</taxon>
        <taxon>Marchantiidae</taxon>
        <taxon>Marchantiales</taxon>
        <taxon>Ricciaceae</taxon>
        <taxon>Riccia</taxon>
    </lineage>
</organism>
<gene>
    <name evidence="2" type="ORF">R1flu_026686</name>
</gene>